<evidence type="ECO:0000313" key="3">
    <source>
        <dbReference type="EMBL" id="GAU27923.1"/>
    </source>
</evidence>
<dbReference type="AlphaFoldDB" id="A0A2Z6MD97"/>
<protein>
    <recommendedName>
        <fullName evidence="5">BEACH domain-containing protein</fullName>
    </recommendedName>
</protein>
<evidence type="ECO:0000259" key="2">
    <source>
        <dbReference type="PROSITE" id="PS51783"/>
    </source>
</evidence>
<dbReference type="Pfam" id="PF02138">
    <property type="entry name" value="Beach"/>
    <property type="match status" value="2"/>
</dbReference>
<proteinExistence type="predicted"/>
<feature type="domain" description="BEACH" evidence="1">
    <location>
        <begin position="556"/>
        <end position="821"/>
    </location>
</feature>
<dbReference type="InterPro" id="IPR023362">
    <property type="entry name" value="PH-BEACH_dom"/>
</dbReference>
<dbReference type="EMBL" id="DF973363">
    <property type="protein sequence ID" value="GAU27923.1"/>
    <property type="molecule type" value="Genomic_DNA"/>
</dbReference>
<dbReference type="Proteomes" id="UP000242715">
    <property type="component" value="Unassembled WGS sequence"/>
</dbReference>
<feature type="domain" description="BEACH-type PH" evidence="2">
    <location>
        <begin position="429"/>
        <end position="541"/>
    </location>
</feature>
<dbReference type="InterPro" id="IPR036372">
    <property type="entry name" value="BEACH_dom_sf"/>
</dbReference>
<keyword evidence="4" id="KW-1185">Reference proteome</keyword>
<evidence type="ECO:0000313" key="4">
    <source>
        <dbReference type="Proteomes" id="UP000242715"/>
    </source>
</evidence>
<dbReference type="Pfam" id="PF14844">
    <property type="entry name" value="PH_BEACH"/>
    <property type="match status" value="1"/>
</dbReference>
<dbReference type="InterPro" id="IPR011993">
    <property type="entry name" value="PH-like_dom_sf"/>
</dbReference>
<dbReference type="PANTHER" id="PTHR13743">
    <property type="entry name" value="BEIGE/BEACH-RELATED"/>
    <property type="match status" value="1"/>
</dbReference>
<accession>A0A2Z6MD97</accession>
<dbReference type="PROSITE" id="PS51783">
    <property type="entry name" value="PH_BEACH"/>
    <property type="match status" value="1"/>
</dbReference>
<dbReference type="SUPFAM" id="SSF50729">
    <property type="entry name" value="PH domain-like"/>
    <property type="match status" value="1"/>
</dbReference>
<dbReference type="CDD" id="cd06071">
    <property type="entry name" value="Beach"/>
    <property type="match status" value="1"/>
</dbReference>
<sequence length="821" mass="93115">MPISDNKRQRVLVASCVLYAEVYHAVSRDQKPLRKQYLEAILPPFVAVLRRWRPLLASIHELATGDGLNPLAALAMISPAWAAAFASPPAAMALAMIAAGASGGETQAPATGSHLRRDTSLLERKQTKLTTFSSFQRPLEVSNKTPPLPKDKAAAKAAALAAARDLERFAKIGSGRGLSAVAMATSAQRRSASDMERVKRWNISEAMGVAWMECLQPVGTKSVYGKDFNAFSYKYIAVLVASFALARNMQRSEVDRRAYVDIVTRHRISTGVHAWRKLIHQLIEMRSLFGPSADNLYNPPLVFWKLDLMESSSRMRRCLRRNYRGSDHLGSAADYEEYVGEKNDQSTPILSAEAISLEAVNEDEEQVDAENLVARVDDIQNKGDNQPRLSESAEQSVQESLECSVSQRASDEHIVQSPSAIAPGYVPSELDERIVLELSTSMVRPLKVIRGTFQVTSRRINFIVDNYSNEASATTDGVHSNFEAGNQEKNRSWLMSSLHQIYSRRYLLRRSALELFMVDRSNFFFDFGSSEGRRNAYRAIVQARPPHLNNIYLATQRPDQLLKRTQLMERWARWEISNFEYLMQLNTLAGRSYNDITQYPVFPWILSDYSSESLDISNPSSFRDLSKPVGALNPDRLKRFQERYASFDDPVIPKFHYGSHYSSAGTTVDWKWRLRRVFEQYLGIFYFKVKGYWARFKQDSTEVLYYLVRVEPFTTLAIQLQGGKFDHADRMFSDISGTWNGVLEDMSDVKELVPELFYQPEVLTNENSIDFGTTQLGGKLDTVKLPAWAENPIDFIHKHRKALESEYVSSHLHEWIDLIFG</sequence>
<dbReference type="OrthoDB" id="26681at2759"/>
<gene>
    <name evidence="3" type="ORF">TSUD_160180</name>
</gene>
<dbReference type="Gene3D" id="1.10.1540.10">
    <property type="entry name" value="BEACH domain"/>
    <property type="match status" value="2"/>
</dbReference>
<dbReference type="InterPro" id="IPR050865">
    <property type="entry name" value="BEACH_Domain"/>
</dbReference>
<dbReference type="Gene3D" id="2.30.29.30">
    <property type="entry name" value="Pleckstrin-homology domain (PH domain)/Phosphotyrosine-binding domain (PTB)"/>
    <property type="match status" value="1"/>
</dbReference>
<organism evidence="3 4">
    <name type="scientific">Trifolium subterraneum</name>
    <name type="common">Subterranean clover</name>
    <dbReference type="NCBI Taxonomy" id="3900"/>
    <lineage>
        <taxon>Eukaryota</taxon>
        <taxon>Viridiplantae</taxon>
        <taxon>Streptophyta</taxon>
        <taxon>Embryophyta</taxon>
        <taxon>Tracheophyta</taxon>
        <taxon>Spermatophyta</taxon>
        <taxon>Magnoliopsida</taxon>
        <taxon>eudicotyledons</taxon>
        <taxon>Gunneridae</taxon>
        <taxon>Pentapetalae</taxon>
        <taxon>rosids</taxon>
        <taxon>fabids</taxon>
        <taxon>Fabales</taxon>
        <taxon>Fabaceae</taxon>
        <taxon>Papilionoideae</taxon>
        <taxon>50 kb inversion clade</taxon>
        <taxon>NPAAA clade</taxon>
        <taxon>Hologalegina</taxon>
        <taxon>IRL clade</taxon>
        <taxon>Trifolieae</taxon>
        <taxon>Trifolium</taxon>
    </lineage>
</organism>
<evidence type="ECO:0008006" key="5">
    <source>
        <dbReference type="Google" id="ProtNLM"/>
    </source>
</evidence>
<dbReference type="PANTHER" id="PTHR13743:SF157">
    <property type="entry name" value="BEACH DOMAIN-CONTAINING PROTEIN C2"/>
    <property type="match status" value="1"/>
</dbReference>
<dbReference type="InterPro" id="IPR000409">
    <property type="entry name" value="BEACH_dom"/>
</dbReference>
<dbReference type="SMART" id="SM01026">
    <property type="entry name" value="Beach"/>
    <property type="match status" value="1"/>
</dbReference>
<evidence type="ECO:0000259" key="1">
    <source>
        <dbReference type="PROSITE" id="PS50197"/>
    </source>
</evidence>
<dbReference type="CDD" id="cd01201">
    <property type="entry name" value="PH_BEACH"/>
    <property type="match status" value="1"/>
</dbReference>
<dbReference type="PROSITE" id="PS50197">
    <property type="entry name" value="BEACH"/>
    <property type="match status" value="1"/>
</dbReference>
<name>A0A2Z6MD97_TRISU</name>
<reference evidence="4" key="1">
    <citation type="journal article" date="2017" name="Front. Plant Sci.">
        <title>Climate Clever Clovers: New Paradigm to Reduce the Environmental Footprint of Ruminants by Breeding Low Methanogenic Forages Utilizing Haplotype Variation.</title>
        <authorList>
            <person name="Kaur P."/>
            <person name="Appels R."/>
            <person name="Bayer P.E."/>
            <person name="Keeble-Gagnere G."/>
            <person name="Wang J."/>
            <person name="Hirakawa H."/>
            <person name="Shirasawa K."/>
            <person name="Vercoe P."/>
            <person name="Stefanova K."/>
            <person name="Durmic Z."/>
            <person name="Nichols P."/>
            <person name="Revell C."/>
            <person name="Isobe S.N."/>
            <person name="Edwards D."/>
            <person name="Erskine W."/>
        </authorList>
    </citation>
    <scope>NUCLEOTIDE SEQUENCE [LARGE SCALE GENOMIC DNA]</scope>
    <source>
        <strain evidence="4">cv. Daliak</strain>
    </source>
</reference>
<dbReference type="SUPFAM" id="SSF81837">
    <property type="entry name" value="BEACH domain"/>
    <property type="match status" value="2"/>
</dbReference>